<organism evidence="1 2">
    <name type="scientific">Allacma fusca</name>
    <dbReference type="NCBI Taxonomy" id="39272"/>
    <lineage>
        <taxon>Eukaryota</taxon>
        <taxon>Metazoa</taxon>
        <taxon>Ecdysozoa</taxon>
        <taxon>Arthropoda</taxon>
        <taxon>Hexapoda</taxon>
        <taxon>Collembola</taxon>
        <taxon>Symphypleona</taxon>
        <taxon>Sminthuridae</taxon>
        <taxon>Allacma</taxon>
    </lineage>
</organism>
<proteinExistence type="predicted"/>
<evidence type="ECO:0000313" key="2">
    <source>
        <dbReference type="Proteomes" id="UP000708208"/>
    </source>
</evidence>
<protein>
    <submittedName>
        <fullName evidence="1">Uncharacterized protein</fullName>
    </submittedName>
</protein>
<dbReference type="EMBL" id="CAJVCH010517808">
    <property type="protein sequence ID" value="CAG7821660.1"/>
    <property type="molecule type" value="Genomic_DNA"/>
</dbReference>
<evidence type="ECO:0000313" key="1">
    <source>
        <dbReference type="EMBL" id="CAG7821660.1"/>
    </source>
</evidence>
<keyword evidence="2" id="KW-1185">Reference proteome</keyword>
<gene>
    <name evidence="1" type="ORF">AFUS01_LOCUS31987</name>
</gene>
<comment type="caution">
    <text evidence="1">The sequence shown here is derived from an EMBL/GenBank/DDBJ whole genome shotgun (WGS) entry which is preliminary data.</text>
</comment>
<name>A0A8J2KVR8_9HEXA</name>
<accession>A0A8J2KVR8</accession>
<dbReference type="Proteomes" id="UP000708208">
    <property type="component" value="Unassembled WGS sequence"/>
</dbReference>
<dbReference type="AlphaFoldDB" id="A0A8J2KVR8"/>
<sequence>MEHAHCISHAQCEEDVARQRLLVMASFDACTGAGDPCPAQCTVVQQGATDGGVLTGASFGREARRRLEPEISWVLEEMMSYCLDHYGGQLTPNSQCYEWTDMGVCFEFSSRSACDGFSFY</sequence>
<reference evidence="1" key="1">
    <citation type="submission" date="2021-06" db="EMBL/GenBank/DDBJ databases">
        <authorList>
            <person name="Hodson N. C."/>
            <person name="Mongue J. A."/>
            <person name="Jaron S. K."/>
        </authorList>
    </citation>
    <scope>NUCLEOTIDE SEQUENCE</scope>
</reference>